<accession>A0A2L2THA8</accession>
<dbReference type="GeneID" id="37261095"/>
<dbReference type="KEGG" id="fvn:FVRRES_09456"/>
<evidence type="ECO:0000313" key="2">
    <source>
        <dbReference type="EMBL" id="CEI69379.1"/>
    </source>
</evidence>
<dbReference type="AlphaFoldDB" id="A0A2L2THA8"/>
<dbReference type="Proteomes" id="UP000245910">
    <property type="component" value="Chromosome III"/>
</dbReference>
<evidence type="ECO:0000313" key="3">
    <source>
        <dbReference type="Proteomes" id="UP000245910"/>
    </source>
</evidence>
<feature type="compositionally biased region" description="Basic and acidic residues" evidence="1">
    <location>
        <begin position="394"/>
        <end position="409"/>
    </location>
</feature>
<evidence type="ECO:0000256" key="1">
    <source>
        <dbReference type="SAM" id="MobiDB-lite"/>
    </source>
</evidence>
<dbReference type="RefSeq" id="XP_025593094.1">
    <property type="nucleotide sequence ID" value="XM_025738322.2"/>
</dbReference>
<reference evidence="3" key="1">
    <citation type="submission" date="2014-10" db="EMBL/GenBank/DDBJ databases">
        <authorList>
            <person name="King R."/>
        </authorList>
    </citation>
    <scope>NUCLEOTIDE SEQUENCE [LARGE SCALE GENOMIC DNA]</scope>
    <source>
        <strain evidence="3">A3/5</strain>
    </source>
</reference>
<feature type="region of interest" description="Disordered" evidence="1">
    <location>
        <begin position="1"/>
        <end position="58"/>
    </location>
</feature>
<feature type="region of interest" description="Disordered" evidence="1">
    <location>
        <begin position="382"/>
        <end position="410"/>
    </location>
</feature>
<dbReference type="EMBL" id="LN649231">
    <property type="protein sequence ID" value="CEI69379.1"/>
    <property type="molecule type" value="Genomic_DNA"/>
</dbReference>
<sequence>MNTESEPCCPSTPADATVDTVDQDPDTQLQSPGLVERRKPGRPSGSKNKAKVKIPPTEGLGLRNRTVFVPWTEIDISDSSEDDKNEFKDIHDNGSEWEDNNSDFESKHESKFISEQRQAYRQGVQHMTRLIQENGPIANRFIGSQHQSSSPARRRTAVWNQAKEYILNNCWENSLERVAIERYSEGAHNLLAAWKMSLELFGINPLALISMYRRTNFENTASDCFKHHGEMKENPLWIRDFCRKLTRIMAHPLFSNDKDHHFIPIFVRQESMVERFQSYQQKRKDDNRIVTRHAQLMYRIVEHYKITKRESLESFAPIKTRDLTVIIDALNSLERYTTNTTCETYFLVYSASKKPPVHPKRLHELAEAPVLTVDYGGITASEANDPPLKSDGYPFHDHHSNHSSSKLEDGEVLETAEAPISRQADTADDYLHESRRSLIRVDQHPGPLAHKSLKPPVIAETQPSESEVDFYQELDQLLPTESARSAYDTHMYRGPYRDPTGFYDNNRKDDTKGEFRNVDELSNRSHGNRKISNEAFTTVRTSGASNRHQVLMTLTNRIRKRDSNKIQEEDYAKRRKIHESDRS</sequence>
<proteinExistence type="predicted"/>
<keyword evidence="3" id="KW-1185">Reference proteome</keyword>
<name>A0A2L2THA8_9HYPO</name>
<organism evidence="2 3">
    <name type="scientific">Fusarium venenatum</name>
    <dbReference type="NCBI Taxonomy" id="56646"/>
    <lineage>
        <taxon>Eukaryota</taxon>
        <taxon>Fungi</taxon>
        <taxon>Dikarya</taxon>
        <taxon>Ascomycota</taxon>
        <taxon>Pezizomycotina</taxon>
        <taxon>Sordariomycetes</taxon>
        <taxon>Hypocreomycetidae</taxon>
        <taxon>Hypocreales</taxon>
        <taxon>Nectriaceae</taxon>
        <taxon>Fusarium</taxon>
    </lineage>
</organism>
<dbReference type="STRING" id="56646.A0A2L2THA8"/>
<protein>
    <submittedName>
        <fullName evidence="2">Uncharacterized protein</fullName>
    </submittedName>
</protein>